<dbReference type="RefSeq" id="XP_042924621.1">
    <property type="nucleotide sequence ID" value="XM_043062528.1"/>
</dbReference>
<dbReference type="AlphaFoldDB" id="A0A2K3DS40"/>
<accession>A0A2K3DS40</accession>
<dbReference type="KEGG" id="cre:CHLRE_05g246850v5"/>
<proteinExistence type="predicted"/>
<sequence length="77" mass="8130">MGLITGTLLVVAAVVTSPLWIPFLATAVFAPHLLFFVLGALALLTSPLWIPALIVGLPLLLITSPIWGTLLLLAIIF</sequence>
<keyword evidence="3" id="KW-1185">Reference proteome</keyword>
<evidence type="ECO:0000313" key="2">
    <source>
        <dbReference type="EMBL" id="PNW83349.1"/>
    </source>
</evidence>
<organism evidence="2 3">
    <name type="scientific">Chlamydomonas reinhardtii</name>
    <name type="common">Chlamydomonas smithii</name>
    <dbReference type="NCBI Taxonomy" id="3055"/>
    <lineage>
        <taxon>Eukaryota</taxon>
        <taxon>Viridiplantae</taxon>
        <taxon>Chlorophyta</taxon>
        <taxon>core chlorophytes</taxon>
        <taxon>Chlorophyceae</taxon>
        <taxon>CS clade</taxon>
        <taxon>Chlamydomonadales</taxon>
        <taxon>Chlamydomonadaceae</taxon>
        <taxon>Chlamydomonas</taxon>
    </lineage>
</organism>
<feature type="transmembrane region" description="Helical" evidence="1">
    <location>
        <begin position="23"/>
        <end position="45"/>
    </location>
</feature>
<keyword evidence="1" id="KW-0812">Transmembrane</keyword>
<dbReference type="InParanoid" id="A0A2K3DS40"/>
<keyword evidence="1" id="KW-1133">Transmembrane helix</keyword>
<dbReference type="Gramene" id="PNW83349">
    <property type="protein sequence ID" value="PNW83349"/>
    <property type="gene ID" value="CHLRE_05g246850v5"/>
</dbReference>
<dbReference type="OrthoDB" id="530819at2759"/>
<gene>
    <name evidence="2" type="ORF">CHLRE_05g246850v5</name>
</gene>
<dbReference type="GeneID" id="66053502"/>
<evidence type="ECO:0000313" key="3">
    <source>
        <dbReference type="Proteomes" id="UP000006906"/>
    </source>
</evidence>
<reference evidence="2 3" key="1">
    <citation type="journal article" date="2007" name="Science">
        <title>The Chlamydomonas genome reveals the evolution of key animal and plant functions.</title>
        <authorList>
            <person name="Merchant S.S."/>
            <person name="Prochnik S.E."/>
            <person name="Vallon O."/>
            <person name="Harris E.H."/>
            <person name="Karpowicz S.J."/>
            <person name="Witman G.B."/>
            <person name="Terry A."/>
            <person name="Salamov A."/>
            <person name="Fritz-Laylin L.K."/>
            <person name="Marechal-Drouard L."/>
            <person name="Marshall W.F."/>
            <person name="Qu L.H."/>
            <person name="Nelson D.R."/>
            <person name="Sanderfoot A.A."/>
            <person name="Spalding M.H."/>
            <person name="Kapitonov V.V."/>
            <person name="Ren Q."/>
            <person name="Ferris P."/>
            <person name="Lindquist E."/>
            <person name="Shapiro H."/>
            <person name="Lucas S.M."/>
            <person name="Grimwood J."/>
            <person name="Schmutz J."/>
            <person name="Cardol P."/>
            <person name="Cerutti H."/>
            <person name="Chanfreau G."/>
            <person name="Chen C.L."/>
            <person name="Cognat V."/>
            <person name="Croft M.T."/>
            <person name="Dent R."/>
            <person name="Dutcher S."/>
            <person name="Fernandez E."/>
            <person name="Fukuzawa H."/>
            <person name="Gonzalez-Ballester D."/>
            <person name="Gonzalez-Halphen D."/>
            <person name="Hallmann A."/>
            <person name="Hanikenne M."/>
            <person name="Hippler M."/>
            <person name="Inwood W."/>
            <person name="Jabbari K."/>
            <person name="Kalanon M."/>
            <person name="Kuras R."/>
            <person name="Lefebvre P.A."/>
            <person name="Lemaire S.D."/>
            <person name="Lobanov A.V."/>
            <person name="Lohr M."/>
            <person name="Manuell A."/>
            <person name="Meier I."/>
            <person name="Mets L."/>
            <person name="Mittag M."/>
            <person name="Mittelmeier T."/>
            <person name="Moroney J.V."/>
            <person name="Moseley J."/>
            <person name="Napoli C."/>
            <person name="Nedelcu A.M."/>
            <person name="Niyogi K."/>
            <person name="Novoselov S.V."/>
            <person name="Paulsen I.T."/>
            <person name="Pazour G."/>
            <person name="Purton S."/>
            <person name="Ral J.P."/>
            <person name="Riano-Pachon D.M."/>
            <person name="Riekhof W."/>
            <person name="Rymarquis L."/>
            <person name="Schroda M."/>
            <person name="Stern D."/>
            <person name="Umen J."/>
            <person name="Willows R."/>
            <person name="Wilson N."/>
            <person name="Zimmer S.L."/>
            <person name="Allmer J."/>
            <person name="Balk J."/>
            <person name="Bisova K."/>
            <person name="Chen C.J."/>
            <person name="Elias M."/>
            <person name="Gendler K."/>
            <person name="Hauser C."/>
            <person name="Lamb M.R."/>
            <person name="Ledford H."/>
            <person name="Long J.C."/>
            <person name="Minagawa J."/>
            <person name="Page M.D."/>
            <person name="Pan J."/>
            <person name="Pootakham W."/>
            <person name="Roje S."/>
            <person name="Rose A."/>
            <person name="Stahlberg E."/>
            <person name="Terauchi A.M."/>
            <person name="Yang P."/>
            <person name="Ball S."/>
            <person name="Bowler C."/>
            <person name="Dieckmann C.L."/>
            <person name="Gladyshev V.N."/>
            <person name="Green P."/>
            <person name="Jorgensen R."/>
            <person name="Mayfield S."/>
            <person name="Mueller-Roeber B."/>
            <person name="Rajamani S."/>
            <person name="Sayre R.T."/>
            <person name="Brokstein P."/>
            <person name="Dubchak I."/>
            <person name="Goodstein D."/>
            <person name="Hornick L."/>
            <person name="Huang Y.W."/>
            <person name="Jhaveri J."/>
            <person name="Luo Y."/>
            <person name="Martinez D."/>
            <person name="Ngau W.C."/>
            <person name="Otillar B."/>
            <person name="Poliakov A."/>
            <person name="Porter A."/>
            <person name="Szajkowski L."/>
            <person name="Werner G."/>
            <person name="Zhou K."/>
            <person name="Grigoriev I.V."/>
            <person name="Rokhsar D.S."/>
            <person name="Grossman A.R."/>
        </authorList>
    </citation>
    <scope>NUCLEOTIDE SEQUENCE [LARGE SCALE GENOMIC DNA]</scope>
    <source>
        <strain evidence="3">CC-503</strain>
    </source>
</reference>
<keyword evidence="1" id="KW-0472">Membrane</keyword>
<dbReference type="EMBL" id="CM008966">
    <property type="protein sequence ID" value="PNW83349.1"/>
    <property type="molecule type" value="Genomic_DNA"/>
</dbReference>
<name>A0A2K3DS40_CHLRE</name>
<evidence type="ECO:0000256" key="1">
    <source>
        <dbReference type="SAM" id="Phobius"/>
    </source>
</evidence>
<protein>
    <submittedName>
        <fullName evidence="2">Uncharacterized protein</fullName>
    </submittedName>
</protein>
<dbReference type="Proteomes" id="UP000006906">
    <property type="component" value="Chromosome 5"/>
</dbReference>
<feature type="transmembrane region" description="Helical" evidence="1">
    <location>
        <begin position="52"/>
        <end position="76"/>
    </location>
</feature>